<dbReference type="PANTHER" id="PTHR43976">
    <property type="entry name" value="SHORT CHAIN DEHYDROGENASE"/>
    <property type="match status" value="1"/>
</dbReference>
<sequence>MEGRVALITGASSGIGAATARRLLDLGYTVYGTARSIERLDRLVTDGGRPLAMDVADDASRRAGVAAVLAEAGRIDVLVNNAGYGSYGVIEDVPVAEARAQFDVNLFGAAELIRLVLPQMRERGAGTIVNISSMGGRLYTPYGGWYHASKYALEALSDCLRMEVGPFGIDVVIIEPGAIRTQWGAIAGERLRTASAQGPYAGQVATTADNLEAGSRPNTLLASPPTVVADAVATALTARRPRTRYPVGVGAKPLILLRTILPDRVFDQVIRLVIGSLF</sequence>
<protein>
    <submittedName>
        <fullName evidence="4">Oxidoreductase</fullName>
    </submittedName>
</protein>
<dbReference type="Gene3D" id="3.40.50.720">
    <property type="entry name" value="NAD(P)-binding Rossmann-like Domain"/>
    <property type="match status" value="1"/>
</dbReference>
<dbReference type="Proteomes" id="UP001501490">
    <property type="component" value="Unassembled WGS sequence"/>
</dbReference>
<accession>A0ABP7AWK2</accession>
<name>A0ABP7AWK2_9ACTN</name>
<proteinExistence type="inferred from homology"/>
<dbReference type="PANTHER" id="PTHR43976:SF16">
    <property type="entry name" value="SHORT-CHAIN DEHYDROGENASE_REDUCTASE FAMILY PROTEIN"/>
    <property type="match status" value="1"/>
</dbReference>
<reference evidence="5" key="1">
    <citation type="journal article" date="2019" name="Int. J. Syst. Evol. Microbiol.">
        <title>The Global Catalogue of Microorganisms (GCM) 10K type strain sequencing project: providing services to taxonomists for standard genome sequencing and annotation.</title>
        <authorList>
            <consortium name="The Broad Institute Genomics Platform"/>
            <consortium name="The Broad Institute Genome Sequencing Center for Infectious Disease"/>
            <person name="Wu L."/>
            <person name="Ma J."/>
        </authorList>
    </citation>
    <scope>NUCLEOTIDE SEQUENCE [LARGE SCALE GENOMIC DNA]</scope>
    <source>
        <strain evidence="5">JCM 16929</strain>
    </source>
</reference>
<dbReference type="SUPFAM" id="SSF51735">
    <property type="entry name" value="NAD(P)-binding Rossmann-fold domains"/>
    <property type="match status" value="1"/>
</dbReference>
<evidence type="ECO:0000256" key="2">
    <source>
        <dbReference type="ARBA" id="ARBA00023002"/>
    </source>
</evidence>
<dbReference type="PRINTS" id="PR00081">
    <property type="entry name" value="GDHRDH"/>
</dbReference>
<evidence type="ECO:0000256" key="1">
    <source>
        <dbReference type="ARBA" id="ARBA00006484"/>
    </source>
</evidence>
<keyword evidence="2" id="KW-0560">Oxidoreductase</keyword>
<dbReference type="Pfam" id="PF00106">
    <property type="entry name" value="adh_short"/>
    <property type="match status" value="1"/>
</dbReference>
<dbReference type="NCBIfam" id="NF004826">
    <property type="entry name" value="PRK06182.1"/>
    <property type="match status" value="1"/>
</dbReference>
<dbReference type="InterPro" id="IPR051911">
    <property type="entry name" value="SDR_oxidoreductase"/>
</dbReference>
<dbReference type="InterPro" id="IPR002347">
    <property type="entry name" value="SDR_fam"/>
</dbReference>
<comment type="caution">
    <text evidence="4">The sequence shown here is derived from an EMBL/GenBank/DDBJ whole genome shotgun (WGS) entry which is preliminary data.</text>
</comment>
<dbReference type="CDD" id="cd05374">
    <property type="entry name" value="17beta-HSD-like_SDR_c"/>
    <property type="match status" value="1"/>
</dbReference>
<gene>
    <name evidence="4" type="ORF">GCM10022236_51130</name>
</gene>
<dbReference type="InterPro" id="IPR036291">
    <property type="entry name" value="NAD(P)-bd_dom_sf"/>
</dbReference>
<evidence type="ECO:0000313" key="4">
    <source>
        <dbReference type="EMBL" id="GAA3642265.1"/>
    </source>
</evidence>
<dbReference type="RefSeq" id="WP_344809954.1">
    <property type="nucleotide sequence ID" value="NZ_BAABAB010000052.1"/>
</dbReference>
<comment type="similarity">
    <text evidence="1 3">Belongs to the short-chain dehydrogenases/reductases (SDR) family.</text>
</comment>
<evidence type="ECO:0000256" key="3">
    <source>
        <dbReference type="RuleBase" id="RU000363"/>
    </source>
</evidence>
<keyword evidence="5" id="KW-1185">Reference proteome</keyword>
<organism evidence="4 5">
    <name type="scientific">Microlunatus ginsengisoli</name>
    <dbReference type="NCBI Taxonomy" id="363863"/>
    <lineage>
        <taxon>Bacteria</taxon>
        <taxon>Bacillati</taxon>
        <taxon>Actinomycetota</taxon>
        <taxon>Actinomycetes</taxon>
        <taxon>Propionibacteriales</taxon>
        <taxon>Propionibacteriaceae</taxon>
        <taxon>Microlunatus</taxon>
    </lineage>
</organism>
<dbReference type="EMBL" id="BAABAB010000052">
    <property type="protein sequence ID" value="GAA3642265.1"/>
    <property type="molecule type" value="Genomic_DNA"/>
</dbReference>
<evidence type="ECO:0000313" key="5">
    <source>
        <dbReference type="Proteomes" id="UP001501490"/>
    </source>
</evidence>
<dbReference type="PRINTS" id="PR00080">
    <property type="entry name" value="SDRFAMILY"/>
</dbReference>